<dbReference type="Gene3D" id="1.10.510.10">
    <property type="entry name" value="Transferase(Phosphotransferase) domain 1"/>
    <property type="match status" value="1"/>
</dbReference>
<dbReference type="InterPro" id="IPR000719">
    <property type="entry name" value="Prot_kinase_dom"/>
</dbReference>
<gene>
    <name evidence="2" type="ORF">VE01_10415</name>
</gene>
<reference evidence="3" key="2">
    <citation type="journal article" date="2018" name="Nat. Commun.">
        <title>Extreme sensitivity to ultraviolet light in the fungal pathogen causing white-nose syndrome of bats.</title>
        <authorList>
            <person name="Palmer J.M."/>
            <person name="Drees K.P."/>
            <person name="Foster J.T."/>
            <person name="Lindner D.L."/>
        </authorList>
    </citation>
    <scope>NUCLEOTIDE SEQUENCE [LARGE SCALE GENOMIC DNA]</scope>
    <source>
        <strain evidence="3">UAMH 10579</strain>
    </source>
</reference>
<dbReference type="Proteomes" id="UP000091956">
    <property type="component" value="Unassembled WGS sequence"/>
</dbReference>
<evidence type="ECO:0000259" key="1">
    <source>
        <dbReference type="PROSITE" id="PS50011"/>
    </source>
</evidence>
<evidence type="ECO:0000313" key="3">
    <source>
        <dbReference type="Proteomes" id="UP000091956"/>
    </source>
</evidence>
<organism evidence="2 3">
    <name type="scientific">Pseudogymnoascus verrucosus</name>
    <dbReference type="NCBI Taxonomy" id="342668"/>
    <lineage>
        <taxon>Eukaryota</taxon>
        <taxon>Fungi</taxon>
        <taxon>Dikarya</taxon>
        <taxon>Ascomycota</taxon>
        <taxon>Pezizomycotina</taxon>
        <taxon>Leotiomycetes</taxon>
        <taxon>Thelebolales</taxon>
        <taxon>Thelebolaceae</taxon>
        <taxon>Pseudogymnoascus</taxon>
    </lineage>
</organism>
<dbReference type="GeneID" id="28843801"/>
<feature type="domain" description="Protein kinase" evidence="1">
    <location>
        <begin position="107"/>
        <end position="296"/>
    </location>
</feature>
<keyword evidence="3" id="KW-1185">Reference proteome</keyword>
<proteinExistence type="predicted"/>
<dbReference type="OrthoDB" id="4062651at2759"/>
<dbReference type="GO" id="GO:0005524">
    <property type="term" value="F:ATP binding"/>
    <property type="evidence" value="ECO:0007669"/>
    <property type="project" value="InterPro"/>
</dbReference>
<dbReference type="STRING" id="342668.A0A1B8G6X1"/>
<dbReference type="GO" id="GO:0004672">
    <property type="term" value="F:protein kinase activity"/>
    <property type="evidence" value="ECO:0007669"/>
    <property type="project" value="InterPro"/>
</dbReference>
<accession>A0A1B8G6X1</accession>
<dbReference type="Pfam" id="PF00069">
    <property type="entry name" value="Pkinase"/>
    <property type="match status" value="1"/>
</dbReference>
<dbReference type="SUPFAM" id="SSF56112">
    <property type="entry name" value="Protein kinase-like (PK-like)"/>
    <property type="match status" value="1"/>
</dbReference>
<evidence type="ECO:0000313" key="2">
    <source>
        <dbReference type="EMBL" id="OBT91572.1"/>
    </source>
</evidence>
<dbReference type="AlphaFoldDB" id="A0A1B8G6X1"/>
<name>A0A1B8G6X1_9PEZI</name>
<reference evidence="2 3" key="1">
    <citation type="submission" date="2016-03" db="EMBL/GenBank/DDBJ databases">
        <title>Comparative genomics of Pseudogymnoascus destructans, the fungus causing white-nose syndrome of bats.</title>
        <authorList>
            <person name="Palmer J.M."/>
            <person name="Drees K.P."/>
            <person name="Foster J.T."/>
            <person name="Lindner D.L."/>
        </authorList>
    </citation>
    <scope>NUCLEOTIDE SEQUENCE [LARGE SCALE GENOMIC DNA]</scope>
    <source>
        <strain evidence="2 3">UAMH 10579</strain>
    </source>
</reference>
<dbReference type="RefSeq" id="XP_018125305.1">
    <property type="nucleotide sequence ID" value="XM_018279813.2"/>
</dbReference>
<dbReference type="PROSITE" id="PS50011">
    <property type="entry name" value="PROTEIN_KINASE_DOM"/>
    <property type="match status" value="1"/>
</dbReference>
<dbReference type="EMBL" id="KV460286">
    <property type="protein sequence ID" value="OBT91572.1"/>
    <property type="molecule type" value="Genomic_DNA"/>
</dbReference>
<dbReference type="InterPro" id="IPR011009">
    <property type="entry name" value="Kinase-like_dom_sf"/>
</dbReference>
<protein>
    <recommendedName>
        <fullName evidence="1">Protein kinase domain-containing protein</fullName>
    </recommendedName>
</protein>
<sequence>MIEPSDRFWVVGEQVKGNVHTGQVIDWDQRRWYTIEGPVSLIPPDENVDIDVLKCYVGQLGQTVQSITVDDKGLLVKVSSDPEDDRTLTTHYPRFATAPSLQNCLTVHLSQLTEEDRLGPSVDLVSYVDDSGTSKFAVKYYMIYQTRHWIRNELHLTKALPRHPNILPFDRVVLSDAEPRILGFTTPYIHNGTIEQNKDRVFKLAWLQQLLDVVDYLNFDLGIAHQDIAPRNLLVDPKTDNLLLFDFDRAARIGQPSCFPPSGTMSAASFSLCTKLSRKMTISGAWNTENRIQTRC</sequence>